<name>A0A6C0JQ90_9ZZZZ</name>
<accession>A0A6C0JQ90</accession>
<reference evidence="1" key="1">
    <citation type="journal article" date="2020" name="Nature">
        <title>Giant virus diversity and host interactions through global metagenomics.</title>
        <authorList>
            <person name="Schulz F."/>
            <person name="Roux S."/>
            <person name="Paez-Espino D."/>
            <person name="Jungbluth S."/>
            <person name="Walsh D.A."/>
            <person name="Denef V.J."/>
            <person name="McMahon K.D."/>
            <person name="Konstantinidis K.T."/>
            <person name="Eloe-Fadrosh E.A."/>
            <person name="Kyrpides N.C."/>
            <person name="Woyke T."/>
        </authorList>
    </citation>
    <scope>NUCLEOTIDE SEQUENCE</scope>
    <source>
        <strain evidence="1">GVMAG-S-1038524-41</strain>
    </source>
</reference>
<proteinExistence type="predicted"/>
<organism evidence="1">
    <name type="scientific">viral metagenome</name>
    <dbReference type="NCBI Taxonomy" id="1070528"/>
    <lineage>
        <taxon>unclassified sequences</taxon>
        <taxon>metagenomes</taxon>
        <taxon>organismal metagenomes</taxon>
    </lineage>
</organism>
<dbReference type="AlphaFoldDB" id="A0A6C0JQ90"/>
<protein>
    <submittedName>
        <fullName evidence="1">Uncharacterized protein</fullName>
    </submittedName>
</protein>
<dbReference type="EMBL" id="MN740671">
    <property type="protein sequence ID" value="QHU07041.1"/>
    <property type="molecule type" value="Genomic_DNA"/>
</dbReference>
<sequence>MSNECPLNSDTITFGKYKNGTLQQVLRDRSYCTWLLKQEWFQSNYEYLHNRVQEYEPLPFFFQRVPDEGESFLERYQYFHLKPVEEIELPLSDDEKKCYAYYLLMVGELKAKIEDLLDTDNPYDIKAPCRWLLRFEKENDLKREVFKEFINAHELKNIPYIVERIKKEGGIEYLGAQSFNIAKKRSLEQEAYWEKILKEKYGEDLGIQFKYEKCIFDFLTISTNTIYECKLGLKDFNEEQHKKYVLTLDKYRIIYLIGYDCVISMERKAIYTSDVDKYQVYQMKIPGMTDSTSFDELIKDFDIVEIEDLSTLFGKQQITDPLPQEV</sequence>
<evidence type="ECO:0000313" key="1">
    <source>
        <dbReference type="EMBL" id="QHU07041.1"/>
    </source>
</evidence>